<dbReference type="AlphaFoldDB" id="A0A813W1X1"/>
<protein>
    <submittedName>
        <fullName evidence="3">Uncharacterized protein</fullName>
    </submittedName>
</protein>
<dbReference type="InterPro" id="IPR049362">
    <property type="entry name" value="TTI1_rpt"/>
</dbReference>
<evidence type="ECO:0000313" key="4">
    <source>
        <dbReference type="Proteomes" id="UP000663879"/>
    </source>
</evidence>
<evidence type="ECO:0000259" key="1">
    <source>
        <dbReference type="Pfam" id="PF24173"/>
    </source>
</evidence>
<dbReference type="Pfam" id="PF24173">
    <property type="entry name" value="TPR_TTI1_N"/>
    <property type="match status" value="1"/>
</dbReference>
<dbReference type="SUPFAM" id="SSF48371">
    <property type="entry name" value="ARM repeat"/>
    <property type="match status" value="1"/>
</dbReference>
<dbReference type="InterPro" id="IPR057566">
    <property type="entry name" value="TPR_TTI1_N"/>
</dbReference>
<gene>
    <name evidence="3" type="ORF">OXX778_LOCUS9116</name>
</gene>
<feature type="domain" description="TTI1 C-terminal TPR" evidence="2">
    <location>
        <begin position="767"/>
        <end position="1043"/>
    </location>
</feature>
<dbReference type="GO" id="GO:0005737">
    <property type="term" value="C:cytoplasm"/>
    <property type="evidence" value="ECO:0007669"/>
    <property type="project" value="TreeGrafter"/>
</dbReference>
<organism evidence="3 4">
    <name type="scientific">Brachionus calyciflorus</name>
    <dbReference type="NCBI Taxonomy" id="104777"/>
    <lineage>
        <taxon>Eukaryota</taxon>
        <taxon>Metazoa</taxon>
        <taxon>Spiralia</taxon>
        <taxon>Gnathifera</taxon>
        <taxon>Rotifera</taxon>
        <taxon>Eurotatoria</taxon>
        <taxon>Monogononta</taxon>
        <taxon>Pseudotrocha</taxon>
        <taxon>Ploima</taxon>
        <taxon>Brachionidae</taxon>
        <taxon>Brachionus</taxon>
    </lineage>
</organism>
<dbReference type="OrthoDB" id="49511at2759"/>
<proteinExistence type="predicted"/>
<dbReference type="InterPro" id="IPR057567">
    <property type="entry name" value="TPR_TTI1_C"/>
</dbReference>
<sequence>MYFPNDIFLKFHHLQVNLIKSTSKESINDYYKNLINLLESIPEFNEETPESCKLIEFLLLPILNVLKKFQLNSDMNEILLKSCRLVLEKIKNFNSILFYDLLNITSILLSKNKIDSNKTKQSEEFLINCFQLIQSLFKRSSFKILDEFYTFKNLTLIGLLISLCLDTLNETTSQEVRLESLNTLKELTQITNKNNYEKISIILCSFLPGISIKLIQKFLLAQNLKLLNHKLICSSLELFSHVVFLVFNDSLLNENFYKSNFDSCFSPNLNNEIKGLMVNRLENKDWINVSSEKIFILIENLLDALITTDNFHIKLSLVNLCGTLSDKCYFTLNKYLPKILKILVTYAAGDDEKLTQETLKFINVLESKEILKNDCKFLAHSKFSILESCFEEILIKLPRIMQSKIDKKCEINDEYRLSHLKTLYGYLKLVGDYQKIPKLHGFFSLNSNNLSHLIEGLLSCVQFDFKSLNNFYEIDNRDDLMRKSQSLSNYTGLKTYLDDQVLYEQLSLICNYLGRSDSVRLIIDELLNRDFINSDKGYLKLEVMFIINLLLNGLKEQNLPIDDLISIVNLIFTIFLNDFNNLSENFLEEVESIPLSMTNKKNQIILQTCLILESIRLSSKLFSSDNFNIFLIDTLYFILENYLNTNLLIQVVSTQCLVELASNLGYKNIQDLLSINFDYIMNDLILKSNNQNRLLKSCSVNSNELADEDLNKQSSHVFVLCALLEISNSDIIPYLTRIIDEFFFSIQINPNEIRLILGVCRIMTYMAKSMRKWFPLKFNFIDEIDRKDEFLNLNLQKLAQARKKSDYTKSMIDVINEINDSIKSNIWESNKNENIEENSSEENKNIPLHVELQKRCLELCTHLISHPFRQVRIQIIDLARELSKNLAEYTNEFLPLVHKLWSPICYRFSSDDLIVKSKIIQLLFDLSVLCSDFISSRFTREFLPRLNSFMREQAKVSGRSSKIEGGNLGDATYIYSHAFKLQCKILSNLDKMCVLFEIKEIELENLIDSCILVYLDKLQPKKLQLLALNACKSCALIDPDVVWLSLHYVLPFQNILSNKFYLDNEKDLLNNLNYSSDIKLKYNFNLNEEIILSLLGLFSEI</sequence>
<comment type="caution">
    <text evidence="3">The sequence shown here is derived from an EMBL/GenBank/DDBJ whole genome shotgun (WGS) entry which is preliminary data.</text>
</comment>
<accession>A0A813W1X1</accession>
<evidence type="ECO:0000313" key="3">
    <source>
        <dbReference type="EMBL" id="CAF0854331.1"/>
    </source>
</evidence>
<dbReference type="PANTHER" id="PTHR18460">
    <property type="entry name" value="TEL2 INTERACTING PROTEIN 1 TTI1 FAMILY MEMBER"/>
    <property type="match status" value="1"/>
</dbReference>
<feature type="domain" description="TTI1 N-terminal TPR" evidence="1">
    <location>
        <begin position="10"/>
        <end position="347"/>
    </location>
</feature>
<dbReference type="EMBL" id="CAJNOC010001317">
    <property type="protein sequence ID" value="CAF0854331.1"/>
    <property type="molecule type" value="Genomic_DNA"/>
</dbReference>
<dbReference type="Proteomes" id="UP000663879">
    <property type="component" value="Unassembled WGS sequence"/>
</dbReference>
<dbReference type="PANTHER" id="PTHR18460:SF3">
    <property type="entry name" value="TELO2-INTERACTING PROTEIN 1 HOMOLOG"/>
    <property type="match status" value="1"/>
</dbReference>
<name>A0A813W1X1_9BILA</name>
<dbReference type="InterPro" id="IPR052587">
    <property type="entry name" value="TELO2-interacting_protein_1"/>
</dbReference>
<evidence type="ECO:0000259" key="2">
    <source>
        <dbReference type="Pfam" id="PF24181"/>
    </source>
</evidence>
<dbReference type="Pfam" id="PF24181">
    <property type="entry name" value="TPR_TTI1_C"/>
    <property type="match status" value="1"/>
</dbReference>
<keyword evidence="4" id="KW-1185">Reference proteome</keyword>
<dbReference type="Pfam" id="PF21547">
    <property type="entry name" value="TTI1"/>
    <property type="match status" value="1"/>
</dbReference>
<reference evidence="3" key="1">
    <citation type="submission" date="2021-02" db="EMBL/GenBank/DDBJ databases">
        <authorList>
            <person name="Nowell W R."/>
        </authorList>
    </citation>
    <scope>NUCLEOTIDE SEQUENCE</scope>
    <source>
        <strain evidence="3">Ploen Becks lab</strain>
    </source>
</reference>
<dbReference type="InterPro" id="IPR016024">
    <property type="entry name" value="ARM-type_fold"/>
</dbReference>